<dbReference type="InterPro" id="IPR045276">
    <property type="entry name" value="YbiO_bact"/>
</dbReference>
<feature type="domain" description="Mechanosensitive ion channel MscS" evidence="8">
    <location>
        <begin position="116"/>
        <end position="180"/>
    </location>
</feature>
<keyword evidence="4 7" id="KW-0812">Transmembrane</keyword>
<sequence length="310" mass="33828">MNEDLIAGAGALWSSLGQYTTIAVRITIIAIAAWIVVGVLHRAIRIFRERLTARIDDREALKRAETLSRVFRYIVSVVITLITAMLILSELGVSVAPILGAAGVVGLAIGFGAQSLVKDYFTGFFILLENQIRQGDVVQLGGQSGVVEEVTLRFVQLRDYSGNVHFIPNGTISVVTNMTRGFGNAVMDIGVAYREDVDQVMAVMHQVAAELRADETFGPRILGDLEMAGVDQWADSAVVIRCRLRCQPIEQWGVRREYLRRLKKAFDQAGIEIPYPHLTVYAGEGKDGHAAPFRLRTTGADGATEAAGGR</sequence>
<evidence type="ECO:0000259" key="10">
    <source>
        <dbReference type="Pfam" id="PF21088"/>
    </source>
</evidence>
<evidence type="ECO:0000313" key="12">
    <source>
        <dbReference type="Proteomes" id="UP000238605"/>
    </source>
</evidence>
<evidence type="ECO:0000256" key="7">
    <source>
        <dbReference type="SAM" id="Phobius"/>
    </source>
</evidence>
<dbReference type="InterPro" id="IPR049278">
    <property type="entry name" value="MS_channel_C"/>
</dbReference>
<proteinExistence type="inferred from homology"/>
<feature type="domain" description="Mechanosensitive ion channel transmembrane helices 2/3" evidence="10">
    <location>
        <begin position="74"/>
        <end position="114"/>
    </location>
</feature>
<feature type="transmembrane region" description="Helical" evidence="7">
    <location>
        <begin position="95"/>
        <end position="117"/>
    </location>
</feature>
<keyword evidence="12" id="KW-1185">Reference proteome</keyword>
<accession>A0A2S5SXF8</accession>
<dbReference type="InterPro" id="IPR011066">
    <property type="entry name" value="MscS_channel_C_sf"/>
</dbReference>
<dbReference type="Gene3D" id="1.10.287.1260">
    <property type="match status" value="1"/>
</dbReference>
<reference evidence="11 12" key="1">
    <citation type="submission" date="2018-02" db="EMBL/GenBank/DDBJ databases">
        <title>Reclassifiation of [Polyangium] brachysporum DSM 7029 as Guopingzhaonella breviflexa gen. nov., sp. nov., a member of the family Comamonadaceae.</title>
        <authorList>
            <person name="Tang B."/>
        </authorList>
    </citation>
    <scope>NUCLEOTIDE SEQUENCE [LARGE SCALE GENOMIC DNA]</scope>
    <source>
        <strain evidence="11 12">BCRC 80649</strain>
    </source>
</reference>
<feature type="transmembrane region" description="Helical" evidence="7">
    <location>
        <begin position="22"/>
        <end position="44"/>
    </location>
</feature>
<dbReference type="RefSeq" id="WP_104301425.1">
    <property type="nucleotide sequence ID" value="NZ_PSNX01000003.1"/>
</dbReference>
<comment type="subcellular location">
    <subcellularLocation>
        <location evidence="1">Cell membrane</location>
        <topology evidence="1">Multi-pass membrane protein</topology>
    </subcellularLocation>
</comment>
<keyword evidence="5 7" id="KW-1133">Transmembrane helix</keyword>
<dbReference type="Pfam" id="PF00924">
    <property type="entry name" value="MS_channel_2nd"/>
    <property type="match status" value="1"/>
</dbReference>
<dbReference type="GO" id="GO:0005886">
    <property type="term" value="C:plasma membrane"/>
    <property type="evidence" value="ECO:0007669"/>
    <property type="project" value="UniProtKB-SubCell"/>
</dbReference>
<protein>
    <submittedName>
        <fullName evidence="11">Mechanosensitive ion channel protein MscS</fullName>
    </submittedName>
</protein>
<evidence type="ECO:0000256" key="3">
    <source>
        <dbReference type="ARBA" id="ARBA00022475"/>
    </source>
</evidence>
<comment type="caution">
    <text evidence="11">The sequence shown here is derived from an EMBL/GenBank/DDBJ whole genome shotgun (WGS) entry which is preliminary data.</text>
</comment>
<dbReference type="Gene3D" id="3.30.70.100">
    <property type="match status" value="1"/>
</dbReference>
<dbReference type="SUPFAM" id="SSF82861">
    <property type="entry name" value="Mechanosensitive channel protein MscS (YggB), transmembrane region"/>
    <property type="match status" value="1"/>
</dbReference>
<evidence type="ECO:0000259" key="9">
    <source>
        <dbReference type="Pfam" id="PF21082"/>
    </source>
</evidence>
<feature type="domain" description="Mechanosensitive ion channel MscS C-terminal" evidence="9">
    <location>
        <begin position="186"/>
        <end position="273"/>
    </location>
</feature>
<dbReference type="InterPro" id="IPR023408">
    <property type="entry name" value="MscS_beta-dom_sf"/>
</dbReference>
<comment type="similarity">
    <text evidence="2">Belongs to the MscS (TC 1.A.23) family.</text>
</comment>
<dbReference type="SUPFAM" id="SSF82689">
    <property type="entry name" value="Mechanosensitive channel protein MscS (YggB), C-terminal domain"/>
    <property type="match status" value="1"/>
</dbReference>
<evidence type="ECO:0000259" key="8">
    <source>
        <dbReference type="Pfam" id="PF00924"/>
    </source>
</evidence>
<dbReference type="OrthoDB" id="9809206at2"/>
<evidence type="ECO:0000313" key="11">
    <source>
        <dbReference type="EMBL" id="PPE67440.1"/>
    </source>
</evidence>
<evidence type="ECO:0000256" key="1">
    <source>
        <dbReference type="ARBA" id="ARBA00004651"/>
    </source>
</evidence>
<gene>
    <name evidence="11" type="ORF">C1704_04580</name>
</gene>
<evidence type="ECO:0000256" key="2">
    <source>
        <dbReference type="ARBA" id="ARBA00008017"/>
    </source>
</evidence>
<evidence type="ECO:0000256" key="4">
    <source>
        <dbReference type="ARBA" id="ARBA00022692"/>
    </source>
</evidence>
<organism evidence="11 12">
    <name type="scientific">Caldimonas caldifontis</name>
    <dbReference type="NCBI Taxonomy" id="1452508"/>
    <lineage>
        <taxon>Bacteria</taxon>
        <taxon>Pseudomonadati</taxon>
        <taxon>Pseudomonadota</taxon>
        <taxon>Betaproteobacteria</taxon>
        <taxon>Burkholderiales</taxon>
        <taxon>Sphaerotilaceae</taxon>
        <taxon>Caldimonas</taxon>
    </lineage>
</organism>
<feature type="transmembrane region" description="Helical" evidence="7">
    <location>
        <begin position="70"/>
        <end position="89"/>
    </location>
</feature>
<dbReference type="Pfam" id="PF21088">
    <property type="entry name" value="MS_channel_1st"/>
    <property type="match status" value="1"/>
</dbReference>
<keyword evidence="3" id="KW-1003">Cell membrane</keyword>
<dbReference type="Proteomes" id="UP000238605">
    <property type="component" value="Unassembled WGS sequence"/>
</dbReference>
<dbReference type="FunFam" id="2.30.30.60:FF:000001">
    <property type="entry name" value="MscS Mechanosensitive ion channel"/>
    <property type="match status" value="1"/>
</dbReference>
<dbReference type="GO" id="GO:0008381">
    <property type="term" value="F:mechanosensitive monoatomic ion channel activity"/>
    <property type="evidence" value="ECO:0007669"/>
    <property type="project" value="InterPro"/>
</dbReference>
<dbReference type="Pfam" id="PF21082">
    <property type="entry name" value="MS_channel_3rd"/>
    <property type="match status" value="1"/>
</dbReference>
<dbReference type="AlphaFoldDB" id="A0A2S5SXF8"/>
<dbReference type="PANTHER" id="PTHR30460">
    <property type="entry name" value="MODERATE CONDUCTANCE MECHANOSENSITIVE CHANNEL YBIO"/>
    <property type="match status" value="1"/>
</dbReference>
<evidence type="ECO:0000256" key="5">
    <source>
        <dbReference type="ARBA" id="ARBA00022989"/>
    </source>
</evidence>
<dbReference type="InterPro" id="IPR049142">
    <property type="entry name" value="MS_channel_1st"/>
</dbReference>
<dbReference type="PANTHER" id="PTHR30460:SF0">
    <property type="entry name" value="MODERATE CONDUCTANCE MECHANOSENSITIVE CHANNEL YBIO"/>
    <property type="match status" value="1"/>
</dbReference>
<dbReference type="InterPro" id="IPR011014">
    <property type="entry name" value="MscS_channel_TM-2"/>
</dbReference>
<name>A0A2S5SXF8_9BURK</name>
<evidence type="ECO:0000256" key="6">
    <source>
        <dbReference type="ARBA" id="ARBA00023136"/>
    </source>
</evidence>
<dbReference type="InterPro" id="IPR010920">
    <property type="entry name" value="LSM_dom_sf"/>
</dbReference>
<dbReference type="InterPro" id="IPR006685">
    <property type="entry name" value="MscS_channel_2nd"/>
</dbReference>
<dbReference type="SUPFAM" id="SSF50182">
    <property type="entry name" value="Sm-like ribonucleoproteins"/>
    <property type="match status" value="1"/>
</dbReference>
<keyword evidence="6 7" id="KW-0472">Membrane</keyword>
<dbReference type="EMBL" id="PSNX01000003">
    <property type="protein sequence ID" value="PPE67440.1"/>
    <property type="molecule type" value="Genomic_DNA"/>
</dbReference>
<dbReference type="Gene3D" id="2.30.30.60">
    <property type="match status" value="1"/>
</dbReference>